<dbReference type="InterPro" id="IPR004013">
    <property type="entry name" value="PHP_dom"/>
</dbReference>
<dbReference type="InterPro" id="IPR041931">
    <property type="entry name" value="DNA_pol3_alpha_thumb_dom"/>
</dbReference>
<protein>
    <recommendedName>
        <fullName evidence="3">DNA polymerase III subunit alpha</fullName>
        <ecNumber evidence="2">2.7.7.7</ecNumber>
    </recommendedName>
</protein>
<gene>
    <name evidence="11" type="primary">dnaE</name>
    <name evidence="11" type="ORF">ACFQ0F_05275</name>
</gene>
<dbReference type="InterPro" id="IPR029460">
    <property type="entry name" value="DNAPol_HHH"/>
</dbReference>
<dbReference type="Gene3D" id="3.20.20.140">
    <property type="entry name" value="Metal-dependent hydrolases"/>
    <property type="match status" value="1"/>
</dbReference>
<dbReference type="CDD" id="cd07433">
    <property type="entry name" value="PHP_PolIIIA_DnaE1"/>
    <property type="match status" value="1"/>
</dbReference>
<comment type="caution">
    <text evidence="11">The sequence shown here is derived from an EMBL/GenBank/DDBJ whole genome shotgun (WGS) entry which is preliminary data.</text>
</comment>
<dbReference type="SUPFAM" id="SSF89550">
    <property type="entry name" value="PHP domain-like"/>
    <property type="match status" value="1"/>
</dbReference>
<evidence type="ECO:0000313" key="12">
    <source>
        <dbReference type="Proteomes" id="UP001597044"/>
    </source>
</evidence>
<feature type="domain" description="Polymerase/histidinol phosphatase N-terminal" evidence="10">
    <location>
        <begin position="5"/>
        <end position="72"/>
    </location>
</feature>
<keyword evidence="5 11" id="KW-0808">Transferase</keyword>
<evidence type="ECO:0000256" key="3">
    <source>
        <dbReference type="ARBA" id="ARBA00019114"/>
    </source>
</evidence>
<comment type="subcellular location">
    <subcellularLocation>
        <location evidence="1">Cytoplasm</location>
    </subcellularLocation>
</comment>
<evidence type="ECO:0000256" key="6">
    <source>
        <dbReference type="ARBA" id="ARBA00022695"/>
    </source>
</evidence>
<dbReference type="InterPro" id="IPR016195">
    <property type="entry name" value="Pol/histidinol_Pase-like"/>
</dbReference>
<sequence>MTGFVHLRVRSEFSLQDSIVRIPALVSASLKAEMPAVAMADLMNVYGLVKFFKAAQKKAIKPIFGADIVIRNGESLNLVTALVMNHAGYLNLIALLSEAYISGQEQGRPVLAYSELQARNNGLIFLLSRTSDVGQALIGSDIAQADRLLTDWMTLCPSRVYLELQRTGREGEEDHLHAAVALAERRQCPVVATNDVRFLTPEEFEAHEVRVSIAQSYTLDDPRRPREYSSEQYFKSTEQMQELFSDIPEALANTVEIAKRCSLSLSLGKNYLPDFPVPPGMTMAEYFSQLSHEGLQKRLDKLFDRTRADMPEIEAEYKARLEFELNIINQMGFPGYFLIVMDFIRWAKENGVPVGPGRGSGAGSLVAYSLLITDLDPIKYDLLFERFLNPERVSMPDFDIDFCMEGRDRVIEYVANHYGRQAVSQIITFGTMAAKAVIRDVARVLGKAYGLADRMSKMIPFTPGISLQEAREQEPMLEELLSVADLSDHDDALEIWEMAIRLEGITRGVGKHAGGVLIAPGKLTDFTAVYTDDEGKWVSQYDKDDVESVGLVKFDFLGLRTLTIIDWALKDINAKRARRGEAPIEIERIPLNDHEPYKVMSEGKTTAIFQLESRGMKELIKKLKPSRFEDVVALVALYRPGPLESGMVDDFINRKHGRAEVAYPHPELGPVLENTYGVILYQEQVMQIAQVLAGYSLGGADMLRRAMGKKKPEEMAKERVKFMEGSGARGVDPAQAGGIFDLMEKFAGYGFNKSHSAAYALVSYQTAWLKVNYPAEFMAAVLSSEMANTDKIVVFIEECRAMGLTIRPPSVNESAFRFVANDAGEVIYGLGAIRGVGEGPVASLLAAREADGGFKDLFDFCRRIDLRKLNKRALEALVRAGALDDQGANRAVIMASLENAVAAAEQQARNDDCGMVDLFGDVLEAAPSGDWSEAMEWSEDERLQAEKETLGLYLTGHPIDQYEAELSRLVTCRLAELQPTRRGQNTTVAGLLMGHRIMKGARGSRAFLTIDDRTARVEVTVFSEVLEQVRPLLSSDSVLVIEGEVSMDEYAGMLKVVAKSIQPLVDARTRLSKGLELTVPVALGLRGVHDLTEWLQTQRQAEGAMLRFRVQHPAAQATLLGSEQWRVKLTDPLLRGLRQRLGHDSVRVLY</sequence>
<evidence type="ECO:0000256" key="4">
    <source>
        <dbReference type="ARBA" id="ARBA00022490"/>
    </source>
</evidence>
<dbReference type="InterPro" id="IPR011708">
    <property type="entry name" value="DNA_pol3_alpha_NTPase_dom"/>
</dbReference>
<dbReference type="InterPro" id="IPR012340">
    <property type="entry name" value="NA-bd_OB-fold"/>
</dbReference>
<comment type="catalytic activity">
    <reaction evidence="9">
        <text>DNA(n) + a 2'-deoxyribonucleoside 5'-triphosphate = DNA(n+1) + diphosphate</text>
        <dbReference type="Rhea" id="RHEA:22508"/>
        <dbReference type="Rhea" id="RHEA-COMP:17339"/>
        <dbReference type="Rhea" id="RHEA-COMP:17340"/>
        <dbReference type="ChEBI" id="CHEBI:33019"/>
        <dbReference type="ChEBI" id="CHEBI:61560"/>
        <dbReference type="ChEBI" id="CHEBI:173112"/>
        <dbReference type="EC" id="2.7.7.7"/>
    </reaction>
</comment>
<dbReference type="Gene3D" id="1.10.150.870">
    <property type="match status" value="1"/>
</dbReference>
<dbReference type="PANTHER" id="PTHR32294">
    <property type="entry name" value="DNA POLYMERASE III SUBUNIT ALPHA"/>
    <property type="match status" value="1"/>
</dbReference>
<dbReference type="NCBIfam" id="NF004226">
    <property type="entry name" value="PRK05673.1"/>
    <property type="match status" value="1"/>
</dbReference>
<dbReference type="SMART" id="SM00481">
    <property type="entry name" value="POLIIIAc"/>
    <property type="match status" value="1"/>
</dbReference>
<name>A0ABW3HGX3_9GAMM</name>
<dbReference type="InterPro" id="IPR003141">
    <property type="entry name" value="Pol/His_phosphatase_N"/>
</dbReference>
<accession>A0ABW3HGX3</accession>
<evidence type="ECO:0000256" key="9">
    <source>
        <dbReference type="ARBA" id="ARBA00049244"/>
    </source>
</evidence>
<dbReference type="Pfam" id="PF07733">
    <property type="entry name" value="DNA_pol3_alpha"/>
    <property type="match status" value="1"/>
</dbReference>
<dbReference type="EMBL" id="JBHTIT010000001">
    <property type="protein sequence ID" value="MFD0949800.1"/>
    <property type="molecule type" value="Genomic_DNA"/>
</dbReference>
<dbReference type="EC" id="2.7.7.7" evidence="2"/>
<keyword evidence="8" id="KW-0239">DNA-directed DNA polymerase</keyword>
<dbReference type="InterPro" id="IPR040982">
    <property type="entry name" value="DNA_pol3_finger"/>
</dbReference>
<evidence type="ECO:0000256" key="8">
    <source>
        <dbReference type="ARBA" id="ARBA00022932"/>
    </source>
</evidence>
<reference evidence="12" key="1">
    <citation type="journal article" date="2019" name="Int. J. Syst. Evol. Microbiol.">
        <title>The Global Catalogue of Microorganisms (GCM) 10K type strain sequencing project: providing services to taxonomists for standard genome sequencing and annotation.</title>
        <authorList>
            <consortium name="The Broad Institute Genomics Platform"/>
            <consortium name="The Broad Institute Genome Sequencing Center for Infectious Disease"/>
            <person name="Wu L."/>
            <person name="Ma J."/>
        </authorList>
    </citation>
    <scope>NUCLEOTIDE SEQUENCE [LARGE SCALE GENOMIC DNA]</scope>
    <source>
        <strain evidence="12">CCUG 63419</strain>
    </source>
</reference>
<keyword evidence="12" id="KW-1185">Reference proteome</keyword>
<keyword evidence="7" id="KW-0235">DNA replication</keyword>
<dbReference type="RefSeq" id="WP_379069812.1">
    <property type="nucleotide sequence ID" value="NZ_JBHTIT010000001.1"/>
</dbReference>
<dbReference type="GO" id="GO:0003887">
    <property type="term" value="F:DNA-directed DNA polymerase activity"/>
    <property type="evidence" value="ECO:0007669"/>
    <property type="project" value="UniProtKB-EC"/>
</dbReference>
<dbReference type="NCBIfam" id="TIGR00594">
    <property type="entry name" value="polc"/>
    <property type="match status" value="1"/>
</dbReference>
<dbReference type="Pfam" id="PF02811">
    <property type="entry name" value="PHP"/>
    <property type="match status" value="1"/>
</dbReference>
<dbReference type="Gene3D" id="2.40.50.140">
    <property type="entry name" value="Nucleic acid-binding proteins"/>
    <property type="match status" value="1"/>
</dbReference>
<proteinExistence type="predicted"/>
<evidence type="ECO:0000313" key="11">
    <source>
        <dbReference type="EMBL" id="MFD0949800.1"/>
    </source>
</evidence>
<evidence type="ECO:0000259" key="10">
    <source>
        <dbReference type="SMART" id="SM00481"/>
    </source>
</evidence>
<dbReference type="PANTHER" id="PTHR32294:SF0">
    <property type="entry name" value="DNA POLYMERASE III SUBUNIT ALPHA"/>
    <property type="match status" value="1"/>
</dbReference>
<evidence type="ECO:0000256" key="2">
    <source>
        <dbReference type="ARBA" id="ARBA00012417"/>
    </source>
</evidence>
<dbReference type="InterPro" id="IPR004365">
    <property type="entry name" value="NA-bd_OB_tRNA"/>
</dbReference>
<dbReference type="Pfam" id="PF01336">
    <property type="entry name" value="tRNA_anti-codon"/>
    <property type="match status" value="1"/>
</dbReference>
<dbReference type="Proteomes" id="UP001597044">
    <property type="component" value="Unassembled WGS sequence"/>
</dbReference>
<dbReference type="InterPro" id="IPR049821">
    <property type="entry name" value="PolIIIA_DnaE1_PHP"/>
</dbReference>
<evidence type="ECO:0000256" key="5">
    <source>
        <dbReference type="ARBA" id="ARBA00022679"/>
    </source>
</evidence>
<keyword evidence="4" id="KW-0963">Cytoplasm</keyword>
<dbReference type="Pfam" id="PF17657">
    <property type="entry name" value="DNA_pol3_finger"/>
    <property type="match status" value="1"/>
</dbReference>
<organism evidence="11 12">
    <name type="scientific">Paraperlucidibaca wandonensis</name>
    <dbReference type="NCBI Taxonomy" id="1268273"/>
    <lineage>
        <taxon>Bacteria</taxon>
        <taxon>Pseudomonadati</taxon>
        <taxon>Pseudomonadota</taxon>
        <taxon>Gammaproteobacteria</taxon>
        <taxon>Moraxellales</taxon>
        <taxon>Moraxellaceae</taxon>
        <taxon>Paraperlucidibaca</taxon>
    </lineage>
</organism>
<evidence type="ECO:0000256" key="1">
    <source>
        <dbReference type="ARBA" id="ARBA00004496"/>
    </source>
</evidence>
<evidence type="ECO:0000256" key="7">
    <source>
        <dbReference type="ARBA" id="ARBA00022705"/>
    </source>
</evidence>
<dbReference type="Pfam" id="PF14579">
    <property type="entry name" value="HHH_6"/>
    <property type="match status" value="1"/>
</dbReference>
<dbReference type="CDD" id="cd04485">
    <property type="entry name" value="DnaE_OBF"/>
    <property type="match status" value="1"/>
</dbReference>
<dbReference type="Gene3D" id="1.10.10.1600">
    <property type="entry name" value="Bacterial DNA polymerase III alpha subunit, thumb domain"/>
    <property type="match status" value="1"/>
</dbReference>
<dbReference type="InterPro" id="IPR004805">
    <property type="entry name" value="DnaE2/DnaE/PolC"/>
</dbReference>
<keyword evidence="6 11" id="KW-0548">Nucleotidyltransferase</keyword>